<feature type="transmembrane region" description="Helical" evidence="9">
    <location>
        <begin position="290"/>
        <end position="308"/>
    </location>
</feature>
<gene>
    <name evidence="11" type="ORF">A6E14_14525</name>
</gene>
<comment type="function">
    <text evidence="8">The phosphoenolpyruvate-dependent sugar phosphotransferase system (PTS), a major carbohydrate active -transport system, catalyzes the phosphorylation of incoming sugar substrates concomitant with their translocation across the cell membrane.</text>
</comment>
<dbReference type="PIRSF" id="PIRSF006351">
    <property type="entry name" value="PTS_EIIC-Cellobiose"/>
    <property type="match status" value="1"/>
</dbReference>
<dbReference type="EMBL" id="MAJZ01000797">
    <property type="protein sequence ID" value="OCH73404.1"/>
    <property type="molecule type" value="Genomic_DNA"/>
</dbReference>
<dbReference type="InterPro" id="IPR003352">
    <property type="entry name" value="PTS_EIIC"/>
</dbReference>
<keyword evidence="3 8" id="KW-1003">Cell membrane</keyword>
<evidence type="ECO:0000256" key="3">
    <source>
        <dbReference type="ARBA" id="ARBA00022475"/>
    </source>
</evidence>
<proteinExistence type="predicted"/>
<evidence type="ECO:0000313" key="12">
    <source>
        <dbReference type="Proteomes" id="UP000093173"/>
    </source>
</evidence>
<evidence type="ECO:0000256" key="8">
    <source>
        <dbReference type="PIRNR" id="PIRNR006351"/>
    </source>
</evidence>
<evidence type="ECO:0000256" key="9">
    <source>
        <dbReference type="SAM" id="Phobius"/>
    </source>
</evidence>
<dbReference type="InterPro" id="IPR004501">
    <property type="entry name" value="PTS_EIIC_3"/>
</dbReference>
<dbReference type="RefSeq" id="WP_065577246.1">
    <property type="nucleotide sequence ID" value="NZ_JBNGCH010000797.1"/>
</dbReference>
<evidence type="ECO:0000259" key="10">
    <source>
        <dbReference type="PROSITE" id="PS51105"/>
    </source>
</evidence>
<evidence type="ECO:0000256" key="6">
    <source>
        <dbReference type="ARBA" id="ARBA00022989"/>
    </source>
</evidence>
<keyword evidence="2 8" id="KW-0813">Transport</keyword>
<feature type="domain" description="PTS EIIC type-3" evidence="10">
    <location>
        <begin position="11"/>
        <end position="414"/>
    </location>
</feature>
<feature type="transmembrane region" description="Helical" evidence="9">
    <location>
        <begin position="77"/>
        <end position="101"/>
    </location>
</feature>
<evidence type="ECO:0000256" key="4">
    <source>
        <dbReference type="ARBA" id="ARBA00022597"/>
    </source>
</evidence>
<comment type="subcellular location">
    <subcellularLocation>
        <location evidence="1">Cell membrane</location>
        <topology evidence="1">Multi-pass membrane protein</topology>
    </subcellularLocation>
</comment>
<dbReference type="InterPro" id="IPR004796">
    <property type="entry name" value="PTS_IIC_cello"/>
</dbReference>
<feature type="transmembrane region" description="Helical" evidence="9">
    <location>
        <begin position="135"/>
        <end position="159"/>
    </location>
</feature>
<name>A0A1B9QVX2_9VIBR</name>
<feature type="transmembrane region" description="Helical" evidence="9">
    <location>
        <begin position="346"/>
        <end position="365"/>
    </location>
</feature>
<dbReference type="NCBIfam" id="TIGR00410">
    <property type="entry name" value="lacE"/>
    <property type="match status" value="1"/>
</dbReference>
<dbReference type="GO" id="GO:0005886">
    <property type="term" value="C:plasma membrane"/>
    <property type="evidence" value="ECO:0007669"/>
    <property type="project" value="UniProtKB-SubCell"/>
</dbReference>
<feature type="transmembrane region" description="Helical" evidence="9">
    <location>
        <begin position="180"/>
        <end position="202"/>
    </location>
</feature>
<keyword evidence="12" id="KW-1185">Reference proteome</keyword>
<sequence>MSVMNQITHTIERVITPVAYKVSTQPHVNAVKDGFVATMPFLIVGSLLLVLAFPPGNSNAFLAGWQSVVDAIGQGNILSAFQVSMGIFALYAAFSIGFNLAEHYKLRALNSGLLSMFTFLLAVAPVQFIADHGGIMPIVHLGGSGAFTAIICGLFVPEFQRLLLKYNIRLKLPEAVPPKISASFDLLIPIVLLTVIVVSLNVTLGYNELNIPTAVMELFKPIVAASDSFFACLLAVILIQLLWFAGIHGSQVVVVGILYPILIVNLGLNQDALAAGQELPKIFVNPVLDFFIFVGGAGGTWGLVVLMMRSKATHLKTIGRMSIIPGTFNINEPVIFGTPIVMNVNYFIPWMLSPIVNTCIVWMAFKTELISKVVALPPWTMPAPIGAVMATNSSLAAVVVAVCVVVSMAIFYPFFKAHEKQLLVEENKNAQEETQSQPTPQPNV</sequence>
<dbReference type="PANTHER" id="PTHR33989">
    <property type="match status" value="1"/>
</dbReference>
<accession>A0A1B9QVX2</accession>
<dbReference type="GO" id="GO:0009401">
    <property type="term" value="P:phosphoenolpyruvate-dependent sugar phosphotransferase system"/>
    <property type="evidence" value="ECO:0007669"/>
    <property type="project" value="InterPro"/>
</dbReference>
<evidence type="ECO:0000256" key="5">
    <source>
        <dbReference type="ARBA" id="ARBA00022692"/>
    </source>
</evidence>
<evidence type="ECO:0000256" key="7">
    <source>
        <dbReference type="ARBA" id="ARBA00023136"/>
    </source>
</evidence>
<dbReference type="AlphaFoldDB" id="A0A1B9QVX2"/>
<dbReference type="Proteomes" id="UP000093173">
    <property type="component" value="Unassembled WGS sequence"/>
</dbReference>
<comment type="caution">
    <text evidence="11">The sequence shown here is derived from an EMBL/GenBank/DDBJ whole genome shotgun (WGS) entry which is preliminary data.</text>
</comment>
<feature type="transmembrane region" description="Helical" evidence="9">
    <location>
        <begin position="35"/>
        <end position="57"/>
    </location>
</feature>
<keyword evidence="4 8" id="KW-0762">Sugar transport</keyword>
<feature type="transmembrane region" description="Helical" evidence="9">
    <location>
        <begin position="385"/>
        <end position="412"/>
    </location>
</feature>
<protein>
    <recommendedName>
        <fullName evidence="8">Permease IIC component</fullName>
    </recommendedName>
</protein>
<evidence type="ECO:0000256" key="2">
    <source>
        <dbReference type="ARBA" id="ARBA00022448"/>
    </source>
</evidence>
<dbReference type="PANTHER" id="PTHR33989:SF4">
    <property type="entry name" value="PTS SYSTEM N,N'-DIACETYLCHITOBIOSE-SPECIFIC EIIC COMPONENT"/>
    <property type="match status" value="1"/>
</dbReference>
<reference evidence="12" key="1">
    <citation type="submission" date="2016-06" db="EMBL/GenBank/DDBJ databases">
        <authorList>
            <person name="Hehemann J.-H."/>
            <person name="Arevalo P."/>
            <person name="Datta M.S."/>
            <person name="Polz M.F."/>
        </authorList>
    </citation>
    <scope>NUCLEOTIDE SEQUENCE [LARGE SCALE GENOMIC DNA]</scope>
    <source>
        <strain evidence="12">9CSC122</strain>
    </source>
</reference>
<dbReference type="PROSITE" id="PS51105">
    <property type="entry name" value="PTS_EIIC_TYPE_3"/>
    <property type="match status" value="1"/>
</dbReference>
<dbReference type="Pfam" id="PF02378">
    <property type="entry name" value="PTS_EIIC"/>
    <property type="match status" value="1"/>
</dbReference>
<feature type="transmembrane region" description="Helical" evidence="9">
    <location>
        <begin position="222"/>
        <end position="245"/>
    </location>
</feature>
<feature type="transmembrane region" description="Helical" evidence="9">
    <location>
        <begin position="108"/>
        <end position="129"/>
    </location>
</feature>
<keyword evidence="6 9" id="KW-1133">Transmembrane helix</keyword>
<dbReference type="GO" id="GO:0008982">
    <property type="term" value="F:protein-N(PI)-phosphohistidine-sugar phosphotransferase activity"/>
    <property type="evidence" value="ECO:0007669"/>
    <property type="project" value="UniProtKB-UniRule"/>
</dbReference>
<dbReference type="InterPro" id="IPR051088">
    <property type="entry name" value="PTS_Sugar-EIIC/EIIB"/>
</dbReference>
<keyword evidence="7 8" id="KW-0472">Membrane</keyword>
<feature type="transmembrane region" description="Helical" evidence="9">
    <location>
        <begin position="252"/>
        <end position="270"/>
    </location>
</feature>
<evidence type="ECO:0000256" key="1">
    <source>
        <dbReference type="ARBA" id="ARBA00004651"/>
    </source>
</evidence>
<evidence type="ECO:0000313" key="11">
    <source>
        <dbReference type="EMBL" id="OCH73404.1"/>
    </source>
</evidence>
<organism evidence="11 12">
    <name type="scientific">Vibrio genomosp. F10</name>
    <dbReference type="NCBI Taxonomy" id="723171"/>
    <lineage>
        <taxon>Bacteria</taxon>
        <taxon>Pseudomonadati</taxon>
        <taxon>Pseudomonadota</taxon>
        <taxon>Gammaproteobacteria</taxon>
        <taxon>Vibrionales</taxon>
        <taxon>Vibrionaceae</taxon>
        <taxon>Vibrio</taxon>
    </lineage>
</organism>
<keyword evidence="5 9" id="KW-0812">Transmembrane</keyword>